<organism evidence="1 2">
    <name type="scientific">Zalaria obscura</name>
    <dbReference type="NCBI Taxonomy" id="2024903"/>
    <lineage>
        <taxon>Eukaryota</taxon>
        <taxon>Fungi</taxon>
        <taxon>Dikarya</taxon>
        <taxon>Ascomycota</taxon>
        <taxon>Pezizomycotina</taxon>
        <taxon>Dothideomycetes</taxon>
        <taxon>Dothideomycetidae</taxon>
        <taxon>Dothideales</taxon>
        <taxon>Zalariaceae</taxon>
        <taxon>Zalaria</taxon>
    </lineage>
</organism>
<dbReference type="EMBL" id="JAMKPW020000011">
    <property type="protein sequence ID" value="KAK8213552.1"/>
    <property type="molecule type" value="Genomic_DNA"/>
</dbReference>
<reference evidence="1" key="1">
    <citation type="submission" date="2024-02" db="EMBL/GenBank/DDBJ databases">
        <title>Metagenome Assembled Genome of Zalaria obscura JY119.</title>
        <authorList>
            <person name="Vighnesh L."/>
            <person name="Jagadeeshwari U."/>
            <person name="Venkata Ramana C."/>
            <person name="Sasikala C."/>
        </authorList>
    </citation>
    <scope>NUCLEOTIDE SEQUENCE</scope>
    <source>
        <strain evidence="1">JY119</strain>
    </source>
</reference>
<evidence type="ECO:0000313" key="1">
    <source>
        <dbReference type="EMBL" id="KAK8213552.1"/>
    </source>
</evidence>
<dbReference type="Proteomes" id="UP001320706">
    <property type="component" value="Unassembled WGS sequence"/>
</dbReference>
<name>A0ACC3SLI4_9PEZI</name>
<protein>
    <submittedName>
        <fullName evidence="1">Uncharacterized protein</fullName>
    </submittedName>
</protein>
<evidence type="ECO:0000313" key="2">
    <source>
        <dbReference type="Proteomes" id="UP001320706"/>
    </source>
</evidence>
<gene>
    <name evidence="1" type="ORF">M8818_002854</name>
</gene>
<comment type="caution">
    <text evidence="1">The sequence shown here is derived from an EMBL/GenBank/DDBJ whole genome shotgun (WGS) entry which is preliminary data.</text>
</comment>
<keyword evidence="2" id="KW-1185">Reference proteome</keyword>
<sequence length="79" mass="9215">MAVWLDSGRLTDMMRHAGPDRKGFSSSCEDNQLLKSHEEPHEGQRIGWLYPGLHHPRQDARDSRLRKEHSATIEYEMTK</sequence>
<accession>A0ACC3SLI4</accession>
<proteinExistence type="predicted"/>